<accession>A0A6C0LTZ7</accession>
<dbReference type="Pfam" id="PF03109">
    <property type="entry name" value="ABC1"/>
    <property type="match status" value="1"/>
</dbReference>
<organism evidence="3">
    <name type="scientific">viral metagenome</name>
    <dbReference type="NCBI Taxonomy" id="1070528"/>
    <lineage>
        <taxon>unclassified sequences</taxon>
        <taxon>metagenomes</taxon>
        <taxon>organismal metagenomes</taxon>
    </lineage>
</organism>
<dbReference type="AlphaFoldDB" id="A0A6C0LTZ7"/>
<dbReference type="EMBL" id="MN740564">
    <property type="protein sequence ID" value="QHU33893.1"/>
    <property type="molecule type" value="Genomic_DNA"/>
</dbReference>
<dbReference type="InterPro" id="IPR050154">
    <property type="entry name" value="UbiB_kinase"/>
</dbReference>
<evidence type="ECO:0000256" key="1">
    <source>
        <dbReference type="ARBA" id="ARBA00009670"/>
    </source>
</evidence>
<proteinExistence type="inferred from homology"/>
<sequence>MSNIIRTCNIVKDITLVYLSDRDQDTDLNSKSKSLKKLASVFSSYGGVLGKIAQTLSLENQQSNVYDNVRSFASDDTHKYVTDVVLKSDDFKNITVENSIYMNGSLGQVYKGLDQYGKQIIVKVKYVNVDEETKGDLGIVKLLINYLMSANHLQNALIDINEKMLEELDYSIEIRNQITIKKIWDVQSAQIQIPTVYPDLCSNNVIVMEFMEDFKSMREFLAESNQDEKNNIGNLILEFVFENLYQHNIFYSDIHYGNFLIKDNNTLCVLDFGCITYYDDDMISNLKTIHEKIYNQDKDGFFEIMTTIGILMDNTSDESKSYCYDFFKLQYEPLLKDGFVLTDEWVDMAGEKNTELMKEWGLPLGFIYLHKIPYGMYHILAKMNLQVDCGKHLYDNYVNPIHGK</sequence>
<dbReference type="PANTHER" id="PTHR10566:SF113">
    <property type="entry name" value="PROTEIN ACTIVITY OF BC1 COMPLEX KINASE 7, CHLOROPLASTIC"/>
    <property type="match status" value="1"/>
</dbReference>
<name>A0A6C0LTZ7_9ZZZZ</name>
<dbReference type="PROSITE" id="PS50011">
    <property type="entry name" value="PROTEIN_KINASE_DOM"/>
    <property type="match status" value="1"/>
</dbReference>
<dbReference type="GO" id="GO:0004672">
    <property type="term" value="F:protein kinase activity"/>
    <property type="evidence" value="ECO:0007669"/>
    <property type="project" value="InterPro"/>
</dbReference>
<dbReference type="InterPro" id="IPR000719">
    <property type="entry name" value="Prot_kinase_dom"/>
</dbReference>
<dbReference type="PANTHER" id="PTHR10566">
    <property type="entry name" value="CHAPERONE-ACTIVITY OF BC1 COMPLEX CABC1 -RELATED"/>
    <property type="match status" value="1"/>
</dbReference>
<evidence type="ECO:0000259" key="2">
    <source>
        <dbReference type="PROSITE" id="PS50011"/>
    </source>
</evidence>
<comment type="similarity">
    <text evidence="1">Belongs to the protein kinase superfamily. ADCK protein kinase family.</text>
</comment>
<dbReference type="InterPro" id="IPR004147">
    <property type="entry name" value="ABC1_dom"/>
</dbReference>
<evidence type="ECO:0000313" key="3">
    <source>
        <dbReference type="EMBL" id="QHU33893.1"/>
    </source>
</evidence>
<reference evidence="3" key="1">
    <citation type="journal article" date="2020" name="Nature">
        <title>Giant virus diversity and host interactions through global metagenomics.</title>
        <authorList>
            <person name="Schulz F."/>
            <person name="Roux S."/>
            <person name="Paez-Espino D."/>
            <person name="Jungbluth S."/>
            <person name="Walsh D.A."/>
            <person name="Denef V.J."/>
            <person name="McMahon K.D."/>
            <person name="Konstantinidis K.T."/>
            <person name="Eloe-Fadrosh E.A."/>
            <person name="Kyrpides N.C."/>
            <person name="Woyke T."/>
        </authorList>
    </citation>
    <scope>NUCLEOTIDE SEQUENCE</scope>
    <source>
        <strain evidence="3">GVMAG-S-1016704-142</strain>
    </source>
</reference>
<feature type="domain" description="Protein kinase" evidence="2">
    <location>
        <begin position="95"/>
        <end position="404"/>
    </location>
</feature>
<dbReference type="Gene3D" id="1.10.510.10">
    <property type="entry name" value="Transferase(Phosphotransferase) domain 1"/>
    <property type="match status" value="1"/>
</dbReference>
<protein>
    <recommendedName>
        <fullName evidence="2">Protein kinase domain-containing protein</fullName>
    </recommendedName>
</protein>
<dbReference type="InterPro" id="IPR011009">
    <property type="entry name" value="Kinase-like_dom_sf"/>
</dbReference>
<dbReference type="GO" id="GO:0005524">
    <property type="term" value="F:ATP binding"/>
    <property type="evidence" value="ECO:0007669"/>
    <property type="project" value="InterPro"/>
</dbReference>
<dbReference type="SUPFAM" id="SSF56112">
    <property type="entry name" value="Protein kinase-like (PK-like)"/>
    <property type="match status" value="1"/>
</dbReference>